<keyword evidence="6" id="KW-1185">Reference proteome</keyword>
<keyword evidence="2" id="KW-0624">Polysaccharide degradation</keyword>
<dbReference type="Gene3D" id="2.60.40.10">
    <property type="entry name" value="Immunoglobulins"/>
    <property type="match status" value="2"/>
</dbReference>
<evidence type="ECO:0000313" key="6">
    <source>
        <dbReference type="Proteomes" id="UP000239209"/>
    </source>
</evidence>
<keyword evidence="2" id="KW-0119">Carbohydrate metabolism</keyword>
<feature type="region of interest" description="Disordered" evidence="3">
    <location>
        <begin position="295"/>
        <end position="376"/>
    </location>
</feature>
<protein>
    <recommendedName>
        <fullName evidence="4">Fibronectin type-III domain-containing protein</fullName>
    </recommendedName>
</protein>
<reference evidence="5 6" key="1">
    <citation type="submission" date="2018-03" db="EMBL/GenBank/DDBJ databases">
        <title>Genomic Encyclopedia of Archaeal and Bacterial Type Strains, Phase II (KMG-II): from individual species to whole genera.</title>
        <authorList>
            <person name="Goeker M."/>
        </authorList>
    </citation>
    <scope>NUCLEOTIDE SEQUENCE [LARGE SCALE GENOMIC DNA]</scope>
    <source>
        <strain evidence="5 6">DSM 45348</strain>
    </source>
</reference>
<dbReference type="AlphaFoldDB" id="A0A2T0SFH5"/>
<keyword evidence="1" id="KW-0378">Hydrolase</keyword>
<dbReference type="SMART" id="SM00060">
    <property type="entry name" value="FN3"/>
    <property type="match status" value="3"/>
</dbReference>
<evidence type="ECO:0000256" key="3">
    <source>
        <dbReference type="SAM" id="MobiDB-lite"/>
    </source>
</evidence>
<evidence type="ECO:0000259" key="4">
    <source>
        <dbReference type="PROSITE" id="PS50853"/>
    </source>
</evidence>
<sequence length="1121" mass="114135">MDVRRVLTAVGAGVLGVAVTLVGTPTVASAAPAAPKGLTVARAADDVRKIQMSWKSATDVDHYVVDVIAGDVETVVSVPATTTTYTVDASGPCTPFKMRVGAADASGGISNTGYTTVRSLAPSAVLGQVTGREENGTVAVATWKAPAWPGYTPLTGYRVVLTADNGKVLADRTVTDTFFRYPGADPARTYNIAVTTVNEFGACLTARSLMDRYRPADPTALVVQRRADAPGTAEVVWQAPAGDPAATFYVLGWGESKITREIRVEAPATSATLTLDTAKSWNVEVRAYNVNGGSGAASGSVPVWEQPTPPPAPPVTTPSAEPTPSASASSPAPAPSSSPSAEPTPSAPVVDPVTGATTTTTTVGSGSDRTPPTITASLNQTATHGWFRTPVTIHFTCTDAGTVATCPADVTADRDGAGQRFSGTAVDAAGNTATISLPLDIDRTAPVVTASVDATRSADGWFNAPVTIHYTCSDELSTVTTCPADTRILSDGTDQRITGIATDKAGNTGTATVVVNLDQVAPSVSATVVGDANADGWYTTTPTIHYTCADEGSGIAECPADRKVTTDGVGQRITGTAVDRAGSTATATVTLNVDRTAPAITATVLGDVNADGWYRTSPTVHFTCADEDAGVRTCPADVTVDGEGAGLEVTGTAVDRAGNTSTTVVAVNVDRTAPQITASVIGEPDAGGWYRTAPKVHFTCTDGGAGVANCPDDTEVTTDGGGQVVIGTATDRAGNTASALVTVSVDLTAPEITATVIGEANADGWYRTTPTVHFTCDDQVSGLASCPADAAVADGTGKIVMGTAADKAGNTTTTSVTLNVDRTPPVITAAVVDAPNAGGWYNTAPTVHFTCEDEGSGLVSCPEDTTVTTNGAGQAISGTATDRAGNTTTASVKVDVDLVGPELTAKVDGVKNADGWYRTVPTVRYACTDTGSGVDFCPAATPVTTEGAGVSVPGTAADRAGNTTTGTVSLNIDRTAPTVTVAGATNGGRYGAEAVPAVTCRTTDQGSGVATAAKPALTSNDRGVYTAACTGAVDRAGNTAAAVTLSFTVEPTIPWLKALTRQYLDPSAASALKDFDASLDRKHFMLYMAKVVVQSVGRKPALTSQEAATLIYWAFVLDWRN</sequence>
<dbReference type="EMBL" id="PVZG01000002">
    <property type="protein sequence ID" value="PRY32162.1"/>
    <property type="molecule type" value="Genomic_DNA"/>
</dbReference>
<feature type="compositionally biased region" description="Pro residues" evidence="3">
    <location>
        <begin position="307"/>
        <end position="316"/>
    </location>
</feature>
<proteinExistence type="predicted"/>
<evidence type="ECO:0000313" key="5">
    <source>
        <dbReference type="EMBL" id="PRY32162.1"/>
    </source>
</evidence>
<keyword evidence="1" id="KW-0326">Glycosidase</keyword>
<dbReference type="PROSITE" id="PS50853">
    <property type="entry name" value="FN3"/>
    <property type="match status" value="1"/>
</dbReference>
<dbReference type="InterPro" id="IPR013783">
    <property type="entry name" value="Ig-like_fold"/>
</dbReference>
<feature type="compositionally biased region" description="Low complexity" evidence="3">
    <location>
        <begin position="317"/>
        <end position="368"/>
    </location>
</feature>
<dbReference type="SUPFAM" id="SSF49265">
    <property type="entry name" value="Fibronectin type III"/>
    <property type="match status" value="2"/>
</dbReference>
<dbReference type="InterPro" id="IPR003961">
    <property type="entry name" value="FN3_dom"/>
</dbReference>
<dbReference type="InterPro" id="IPR036116">
    <property type="entry name" value="FN3_sf"/>
</dbReference>
<feature type="domain" description="Fibronectin type-III" evidence="4">
    <location>
        <begin position="214"/>
        <end position="311"/>
    </location>
</feature>
<accession>A0A2T0SFH5</accession>
<dbReference type="OrthoDB" id="5718261at2"/>
<evidence type="ECO:0000256" key="1">
    <source>
        <dbReference type="ARBA" id="ARBA00023295"/>
    </source>
</evidence>
<evidence type="ECO:0000256" key="2">
    <source>
        <dbReference type="ARBA" id="ARBA00023326"/>
    </source>
</evidence>
<dbReference type="Proteomes" id="UP000239209">
    <property type="component" value="Unassembled WGS sequence"/>
</dbReference>
<comment type="caution">
    <text evidence="5">The sequence shown here is derived from an EMBL/GenBank/DDBJ whole genome shotgun (WGS) entry which is preliminary data.</text>
</comment>
<gene>
    <name evidence="5" type="ORF">CLV70_102373</name>
</gene>
<dbReference type="GO" id="GO:0016798">
    <property type="term" value="F:hydrolase activity, acting on glycosyl bonds"/>
    <property type="evidence" value="ECO:0007669"/>
    <property type="project" value="UniProtKB-KW"/>
</dbReference>
<name>A0A2T0SFH5_9ACTN</name>
<dbReference type="CDD" id="cd00063">
    <property type="entry name" value="FN3"/>
    <property type="match status" value="1"/>
</dbReference>
<organism evidence="5 6">
    <name type="scientific">Pseudosporangium ferrugineum</name>
    <dbReference type="NCBI Taxonomy" id="439699"/>
    <lineage>
        <taxon>Bacteria</taxon>
        <taxon>Bacillati</taxon>
        <taxon>Actinomycetota</taxon>
        <taxon>Actinomycetes</taxon>
        <taxon>Micromonosporales</taxon>
        <taxon>Micromonosporaceae</taxon>
        <taxon>Pseudosporangium</taxon>
    </lineage>
</organism>
<dbReference type="RefSeq" id="WP_146163973.1">
    <property type="nucleotide sequence ID" value="NZ_PVZG01000002.1"/>
</dbReference>
<dbReference type="GO" id="GO:0000272">
    <property type="term" value="P:polysaccharide catabolic process"/>
    <property type="evidence" value="ECO:0007669"/>
    <property type="project" value="UniProtKB-KW"/>
</dbReference>